<dbReference type="Gene3D" id="2.60.120.10">
    <property type="entry name" value="Jelly Rolls"/>
    <property type="match status" value="1"/>
</dbReference>
<dbReference type="SUPFAM" id="SSF46689">
    <property type="entry name" value="Homeodomain-like"/>
    <property type="match status" value="2"/>
</dbReference>
<name>A0A1H0RX20_9ACTN</name>
<dbReference type="Proteomes" id="UP000198741">
    <property type="component" value="Chromosome I"/>
</dbReference>
<dbReference type="InterPro" id="IPR018060">
    <property type="entry name" value="HTH_AraC"/>
</dbReference>
<dbReference type="InterPro" id="IPR014710">
    <property type="entry name" value="RmlC-like_jellyroll"/>
</dbReference>
<dbReference type="PROSITE" id="PS01124">
    <property type="entry name" value="HTH_ARAC_FAMILY_2"/>
    <property type="match status" value="1"/>
</dbReference>
<reference evidence="7 8" key="1">
    <citation type="submission" date="2016-10" db="EMBL/GenBank/DDBJ databases">
        <authorList>
            <person name="de Groot N.N."/>
        </authorList>
    </citation>
    <scope>NUCLEOTIDE SEQUENCE [LARGE SCALE GENOMIC DNA]</scope>
    <source>
        <strain evidence="8">P4-7,KCTC 19426,CECT 7604</strain>
    </source>
</reference>
<dbReference type="InterPro" id="IPR050204">
    <property type="entry name" value="AraC_XylS_family_regulators"/>
</dbReference>
<dbReference type="GO" id="GO:0003700">
    <property type="term" value="F:DNA-binding transcription factor activity"/>
    <property type="evidence" value="ECO:0007669"/>
    <property type="project" value="InterPro"/>
</dbReference>
<dbReference type="PRINTS" id="PR00032">
    <property type="entry name" value="HTHARAC"/>
</dbReference>
<dbReference type="PANTHER" id="PTHR46796">
    <property type="entry name" value="HTH-TYPE TRANSCRIPTIONAL ACTIVATOR RHAS-RELATED"/>
    <property type="match status" value="1"/>
</dbReference>
<dbReference type="AlphaFoldDB" id="A0A1H0RX20"/>
<evidence type="ECO:0000256" key="5">
    <source>
        <dbReference type="ARBA" id="ARBA00023163"/>
    </source>
</evidence>
<feature type="domain" description="HTH araC/xylS-type" evidence="6">
    <location>
        <begin position="200"/>
        <end position="302"/>
    </location>
</feature>
<gene>
    <name evidence="7" type="ORF">SAMN04515671_3789</name>
</gene>
<dbReference type="Pfam" id="PF12833">
    <property type="entry name" value="HTH_18"/>
    <property type="match status" value="1"/>
</dbReference>
<dbReference type="InterPro" id="IPR018062">
    <property type="entry name" value="HTH_AraC-typ_CS"/>
</dbReference>
<dbReference type="GO" id="GO:0043565">
    <property type="term" value="F:sequence-specific DNA binding"/>
    <property type="evidence" value="ECO:0007669"/>
    <property type="project" value="InterPro"/>
</dbReference>
<dbReference type="InterPro" id="IPR020449">
    <property type="entry name" value="Tscrpt_reg_AraC-type_HTH"/>
</dbReference>
<dbReference type="EMBL" id="LT629710">
    <property type="protein sequence ID" value="SDP33980.1"/>
    <property type="molecule type" value="Genomic_DNA"/>
</dbReference>
<dbReference type="Gene3D" id="1.10.10.60">
    <property type="entry name" value="Homeodomain-like"/>
    <property type="match status" value="2"/>
</dbReference>
<dbReference type="RefSeq" id="WP_090478918.1">
    <property type="nucleotide sequence ID" value="NZ_LT629710.1"/>
</dbReference>
<keyword evidence="2" id="KW-0805">Transcription regulation</keyword>
<keyword evidence="4" id="KW-0010">Activator</keyword>
<proteinExistence type="predicted"/>
<evidence type="ECO:0000256" key="2">
    <source>
        <dbReference type="ARBA" id="ARBA00023015"/>
    </source>
</evidence>
<keyword evidence="8" id="KW-1185">Reference proteome</keyword>
<keyword evidence="5" id="KW-0804">Transcription</keyword>
<dbReference type="SUPFAM" id="SSF51215">
    <property type="entry name" value="Regulatory protein AraC"/>
    <property type="match status" value="1"/>
</dbReference>
<dbReference type="PANTHER" id="PTHR46796:SF13">
    <property type="entry name" value="HTH-TYPE TRANSCRIPTIONAL ACTIVATOR RHAS"/>
    <property type="match status" value="1"/>
</dbReference>
<keyword evidence="3 7" id="KW-0238">DNA-binding</keyword>
<keyword evidence="1" id="KW-0963">Cytoplasm</keyword>
<evidence type="ECO:0000256" key="4">
    <source>
        <dbReference type="ARBA" id="ARBA00023159"/>
    </source>
</evidence>
<dbReference type="InterPro" id="IPR037923">
    <property type="entry name" value="HTH-like"/>
</dbReference>
<dbReference type="PROSITE" id="PS00041">
    <property type="entry name" value="HTH_ARAC_FAMILY_1"/>
    <property type="match status" value="1"/>
</dbReference>
<evidence type="ECO:0000313" key="7">
    <source>
        <dbReference type="EMBL" id="SDP33980.1"/>
    </source>
</evidence>
<dbReference type="STRING" id="1090615.SAMN04515671_3789"/>
<accession>A0A1H0RX20</accession>
<sequence>MTPLEDVLAVAGVRGSLTAPIDAGARWGVQVDAVSEAAFHAVTEGVAYLTVPGHPTVRLMPGDVVLLPRGAAHGFASDPDEPLVPFDRMAYARSQEPGDVLLLGDRPAPTRVLCAFYAHDPASGVPLFDLLPEIISIPAAAAQGSVASTIRLLSDETSEPRMASQTIIDRLVEVLLIQVLRCWLLENDFTDASWLRGLADPVVGLVLSALHDRPEHHWTLPELASIAHVSRATLSRRFTATVGTTPSAYLTRWRMDLAAHRLRETGGRVHEIARAVGYQSEFAFSRSFARAHGIPPQRYRTEFRARR</sequence>
<dbReference type="Pfam" id="PF12852">
    <property type="entry name" value="Cupin_6"/>
    <property type="match status" value="1"/>
</dbReference>
<evidence type="ECO:0000256" key="3">
    <source>
        <dbReference type="ARBA" id="ARBA00023125"/>
    </source>
</evidence>
<dbReference type="InterPro" id="IPR032783">
    <property type="entry name" value="AraC_lig"/>
</dbReference>
<evidence type="ECO:0000259" key="6">
    <source>
        <dbReference type="PROSITE" id="PS01124"/>
    </source>
</evidence>
<dbReference type="OrthoDB" id="241790at2"/>
<evidence type="ECO:0000313" key="8">
    <source>
        <dbReference type="Proteomes" id="UP000198741"/>
    </source>
</evidence>
<organism evidence="7 8">
    <name type="scientific">Nakamurella panacisegetis</name>
    <dbReference type="NCBI Taxonomy" id="1090615"/>
    <lineage>
        <taxon>Bacteria</taxon>
        <taxon>Bacillati</taxon>
        <taxon>Actinomycetota</taxon>
        <taxon>Actinomycetes</taxon>
        <taxon>Nakamurellales</taxon>
        <taxon>Nakamurellaceae</taxon>
        <taxon>Nakamurella</taxon>
    </lineage>
</organism>
<evidence type="ECO:0000256" key="1">
    <source>
        <dbReference type="ARBA" id="ARBA00022490"/>
    </source>
</evidence>
<dbReference type="InterPro" id="IPR009057">
    <property type="entry name" value="Homeodomain-like_sf"/>
</dbReference>
<protein>
    <submittedName>
        <fullName evidence="7">AraC-type DNA-binding protein</fullName>
    </submittedName>
</protein>
<dbReference type="SMART" id="SM00342">
    <property type="entry name" value="HTH_ARAC"/>
    <property type="match status" value="1"/>
</dbReference>